<accession>A0A369ARS6</accession>
<organism evidence="1 2">
    <name type="scientific">Anaerobacterium chartisolvens</name>
    <dbReference type="NCBI Taxonomy" id="1297424"/>
    <lineage>
        <taxon>Bacteria</taxon>
        <taxon>Bacillati</taxon>
        <taxon>Bacillota</taxon>
        <taxon>Clostridia</taxon>
        <taxon>Eubacteriales</taxon>
        <taxon>Oscillospiraceae</taxon>
        <taxon>Anaerobacterium</taxon>
    </lineage>
</organism>
<reference evidence="1 2" key="1">
    <citation type="submission" date="2018-07" db="EMBL/GenBank/DDBJ databases">
        <title>Genomic Encyclopedia of Type Strains, Phase IV (KMG-IV): sequencing the most valuable type-strain genomes for metagenomic binning, comparative biology and taxonomic classification.</title>
        <authorList>
            <person name="Goeker M."/>
        </authorList>
    </citation>
    <scope>NUCLEOTIDE SEQUENCE [LARGE SCALE GENOMIC DNA]</scope>
    <source>
        <strain evidence="1 2">DSM 27016</strain>
    </source>
</reference>
<evidence type="ECO:0008006" key="3">
    <source>
        <dbReference type="Google" id="ProtNLM"/>
    </source>
</evidence>
<comment type="caution">
    <text evidence="1">The sequence shown here is derived from an EMBL/GenBank/DDBJ whole genome shotgun (WGS) entry which is preliminary data.</text>
</comment>
<evidence type="ECO:0000313" key="1">
    <source>
        <dbReference type="EMBL" id="RCX12070.1"/>
    </source>
</evidence>
<dbReference type="OrthoDB" id="1884491at2"/>
<sequence>MKIFDRLFSESPTINILKHIASKDVPWDSEAILFYIESGLGKLKLVNGKTEKGLVKKFLLLNDIPLVKWHEDDYCCPTCEKLISAGYGIDTVDPKTLEMIKSIRGNNATLEENVFEITPILRLLEENIYMVSKINLYPTNGVGGFFWDVKNKPKSLWSTCDTYYKFHVSAGYPAYLLPTQTPKCFNEKQVEFYREKLRDGETLCGLAIYIDGYLCALLDGHHRATACLLEDKEFSCMTIVPMNGWARYVQENKEFAMFGGYSINADDIDRSIRKKVYDNFMKSIKPDTKGVEEYLALINDIWDNYVWADEFNQKAKCFPTVEGLASIQMAGDLSDERIEELLTLKRRDYEDDLDMTFNALTVKDKNRAKKLALKLGKSERYLFMWESVMKYLSCYRDKEVEQFFIDFLINDDKIRRELTKIADDYFRENKT</sequence>
<gene>
    <name evidence="1" type="ORF">DFR58_12420</name>
</gene>
<proteinExistence type="predicted"/>
<dbReference type="EMBL" id="QPJT01000024">
    <property type="protein sequence ID" value="RCX12070.1"/>
    <property type="molecule type" value="Genomic_DNA"/>
</dbReference>
<name>A0A369ARS6_9FIRM</name>
<dbReference type="AlphaFoldDB" id="A0A369ARS6"/>
<evidence type="ECO:0000313" key="2">
    <source>
        <dbReference type="Proteomes" id="UP000253034"/>
    </source>
</evidence>
<protein>
    <recommendedName>
        <fullName evidence="3">ParB-like nuclease family protein</fullName>
    </recommendedName>
</protein>
<dbReference type="Proteomes" id="UP000253034">
    <property type="component" value="Unassembled WGS sequence"/>
</dbReference>
<dbReference type="RefSeq" id="WP_114299063.1">
    <property type="nucleotide sequence ID" value="NZ_QPJT01000024.1"/>
</dbReference>
<keyword evidence="2" id="KW-1185">Reference proteome</keyword>